<proteinExistence type="predicted"/>
<dbReference type="PATRIC" id="fig|151081.8.peg.364"/>
<reference evidence="1 2" key="1">
    <citation type="journal article" date="2015" name="BMC Genomics">
        <title>Genome mining reveals unlocked bioactive potential of marine Gram-negative bacteria.</title>
        <authorList>
            <person name="Machado H."/>
            <person name="Sonnenschein E.C."/>
            <person name="Melchiorsen J."/>
            <person name="Gram L."/>
        </authorList>
    </citation>
    <scope>NUCLEOTIDE SEQUENCE [LARGE SCALE GENOMIC DNA]</scope>
    <source>
        <strain evidence="1 2">S3137</strain>
    </source>
</reference>
<keyword evidence="2" id="KW-1185">Reference proteome</keyword>
<name>A0A0F4Q0T6_9GAMM</name>
<gene>
    <name evidence="1" type="ORF">TW72_14285</name>
</gene>
<accession>A0A0F4Q0T6</accession>
<comment type="caution">
    <text evidence="1">The sequence shown here is derived from an EMBL/GenBank/DDBJ whole genome shotgun (WGS) entry which is preliminary data.</text>
</comment>
<organism evidence="1 2">
    <name type="scientific">Pseudoalteromonas ruthenica</name>
    <dbReference type="NCBI Taxonomy" id="151081"/>
    <lineage>
        <taxon>Bacteria</taxon>
        <taxon>Pseudomonadati</taxon>
        <taxon>Pseudomonadota</taxon>
        <taxon>Gammaproteobacteria</taxon>
        <taxon>Alteromonadales</taxon>
        <taxon>Pseudoalteromonadaceae</taxon>
        <taxon>Pseudoalteromonas</taxon>
    </lineage>
</organism>
<evidence type="ECO:0000313" key="1">
    <source>
        <dbReference type="EMBL" id="KJY97475.1"/>
    </source>
</evidence>
<dbReference type="EMBL" id="JXXZ01000012">
    <property type="protein sequence ID" value="KJY97475.1"/>
    <property type="molecule type" value="Genomic_DNA"/>
</dbReference>
<sequence length="60" mass="6969">MILMDCTMQNWPHYFLFEWMFVLFLLDKNELKSKDGFVPIADGGNARLRGGKCLAKISEE</sequence>
<dbReference type="Proteomes" id="UP000033664">
    <property type="component" value="Unassembled WGS sequence"/>
</dbReference>
<dbReference type="AlphaFoldDB" id="A0A0F4Q0T6"/>
<protein>
    <submittedName>
        <fullName evidence="1">Uncharacterized protein</fullName>
    </submittedName>
</protein>
<evidence type="ECO:0000313" key="2">
    <source>
        <dbReference type="Proteomes" id="UP000033664"/>
    </source>
</evidence>